<accession>A0ABV9Q1J2</accession>
<keyword evidence="5" id="KW-1185">Reference proteome</keyword>
<dbReference type="Pfam" id="PF14748">
    <property type="entry name" value="P5CR_dimer"/>
    <property type="match status" value="1"/>
</dbReference>
<comment type="similarity">
    <text evidence="1">Belongs to the pyrroline-5-carboxylate reductase family.</text>
</comment>
<dbReference type="RefSeq" id="WP_380026322.1">
    <property type="nucleotide sequence ID" value="NZ_JBHSHC010000099.1"/>
</dbReference>
<dbReference type="Gene3D" id="3.40.50.720">
    <property type="entry name" value="NAD(P)-binding Rossmann-like Domain"/>
    <property type="match status" value="1"/>
</dbReference>
<dbReference type="PANTHER" id="PTHR11645">
    <property type="entry name" value="PYRROLINE-5-CARBOXYLATE REDUCTASE"/>
    <property type="match status" value="1"/>
</dbReference>
<evidence type="ECO:0000256" key="1">
    <source>
        <dbReference type="ARBA" id="ARBA00005525"/>
    </source>
</evidence>
<dbReference type="SUPFAM" id="SSF48179">
    <property type="entry name" value="6-phosphogluconate dehydrogenase C-terminal domain-like"/>
    <property type="match status" value="1"/>
</dbReference>
<comment type="caution">
    <text evidence="4">The sequence shown here is derived from an EMBL/GenBank/DDBJ whole genome shotgun (WGS) entry which is preliminary data.</text>
</comment>
<dbReference type="PANTHER" id="PTHR11645:SF51">
    <property type="entry name" value="COME OPERON PROTEIN 4"/>
    <property type="match status" value="1"/>
</dbReference>
<evidence type="ECO:0000313" key="4">
    <source>
        <dbReference type="EMBL" id="MFC4768371.1"/>
    </source>
</evidence>
<dbReference type="Proteomes" id="UP001596002">
    <property type="component" value="Unassembled WGS sequence"/>
</dbReference>
<protein>
    <submittedName>
        <fullName evidence="4">Pyrroline-5-carboxylate reductase dimerization domain-containing protein</fullName>
    </submittedName>
</protein>
<name>A0ABV9Q1J2_9BACL</name>
<proteinExistence type="inferred from homology"/>
<dbReference type="SUPFAM" id="SSF51735">
    <property type="entry name" value="NAD(P)-binding Rossmann-fold domains"/>
    <property type="match status" value="1"/>
</dbReference>
<dbReference type="EMBL" id="JBHSHC010000099">
    <property type="protein sequence ID" value="MFC4768371.1"/>
    <property type="molecule type" value="Genomic_DNA"/>
</dbReference>
<dbReference type="InterPro" id="IPR036291">
    <property type="entry name" value="NAD(P)-bd_dom_sf"/>
</dbReference>
<dbReference type="PIRSF" id="PIRSF000193">
    <property type="entry name" value="Pyrrol-5-carb_rd"/>
    <property type="match status" value="1"/>
</dbReference>
<reference evidence="5" key="1">
    <citation type="journal article" date="2019" name="Int. J. Syst. Evol. Microbiol.">
        <title>The Global Catalogue of Microorganisms (GCM) 10K type strain sequencing project: providing services to taxonomists for standard genome sequencing and annotation.</title>
        <authorList>
            <consortium name="The Broad Institute Genomics Platform"/>
            <consortium name="The Broad Institute Genome Sequencing Center for Infectious Disease"/>
            <person name="Wu L."/>
            <person name="Ma J."/>
        </authorList>
    </citation>
    <scope>NUCLEOTIDE SEQUENCE [LARGE SCALE GENOMIC DNA]</scope>
    <source>
        <strain evidence="5">WYCCWR 12678</strain>
    </source>
</reference>
<dbReference type="InterPro" id="IPR000304">
    <property type="entry name" value="Pyrroline-COOH_reductase"/>
</dbReference>
<dbReference type="InterPro" id="IPR029036">
    <property type="entry name" value="P5CR_dimer"/>
</dbReference>
<gene>
    <name evidence="4" type="ORF">ACFO8Q_13540</name>
</gene>
<dbReference type="Pfam" id="PF03807">
    <property type="entry name" value="F420_oxidored"/>
    <property type="match status" value="1"/>
</dbReference>
<feature type="domain" description="Pyrroline-5-carboxylate reductase catalytic N-terminal" evidence="2">
    <location>
        <begin position="2"/>
        <end position="95"/>
    </location>
</feature>
<evidence type="ECO:0000259" key="2">
    <source>
        <dbReference type="Pfam" id="PF03807"/>
    </source>
</evidence>
<organism evidence="4 5">
    <name type="scientific">Effusibacillus consociatus</name>
    <dbReference type="NCBI Taxonomy" id="1117041"/>
    <lineage>
        <taxon>Bacteria</taxon>
        <taxon>Bacillati</taxon>
        <taxon>Bacillota</taxon>
        <taxon>Bacilli</taxon>
        <taxon>Bacillales</taxon>
        <taxon>Alicyclobacillaceae</taxon>
        <taxon>Effusibacillus</taxon>
    </lineage>
</organism>
<evidence type="ECO:0000259" key="3">
    <source>
        <dbReference type="Pfam" id="PF14748"/>
    </source>
</evidence>
<feature type="domain" description="Pyrroline-5-carboxylate reductase dimerisation" evidence="3">
    <location>
        <begin position="158"/>
        <end position="253"/>
    </location>
</feature>
<evidence type="ECO:0000313" key="5">
    <source>
        <dbReference type="Proteomes" id="UP001596002"/>
    </source>
</evidence>
<dbReference type="Gene3D" id="1.10.3730.10">
    <property type="entry name" value="ProC C-terminal domain-like"/>
    <property type="match status" value="1"/>
</dbReference>
<sequence>MRLGFVGTGSMGGMLVRAFVRSGLPDVEVAAYNRTAWKLDRIIVENPNVRKMDSASSLAKFSDFIFLCVKPADVLTVLKEIRTSMSPDKFLISINSAWSLSELESEVSSKVIKIIPSITQEALSGVMLTMYGSRATPTDRQLFEATCRGISFPVVIKENDVRVCSDLTSCGPAFLAFVLQSFASAAVRQGGIPPQQADQLVKYMIYGLGKLFVKEGYEFEEIISRVSLPGGVTEAGLKVLKPAMEGVFDDVLTTTKHFQGQHTKDK</sequence>
<dbReference type="InterPro" id="IPR008927">
    <property type="entry name" value="6-PGluconate_DH-like_C_sf"/>
</dbReference>
<dbReference type="InterPro" id="IPR028939">
    <property type="entry name" value="P5C_Rdtase_cat_N"/>
</dbReference>